<evidence type="ECO:0000313" key="3">
    <source>
        <dbReference type="Proteomes" id="UP000736335"/>
    </source>
</evidence>
<protein>
    <submittedName>
        <fullName evidence="2">Uncharacterized protein</fullName>
    </submittedName>
</protein>
<feature type="transmembrane region" description="Helical" evidence="1">
    <location>
        <begin position="12"/>
        <end position="37"/>
    </location>
</feature>
<accession>A0A9P6HPQ7</accession>
<keyword evidence="1" id="KW-1133">Transmembrane helix</keyword>
<reference evidence="2" key="1">
    <citation type="journal article" date="2020" name="Nat. Commun.">
        <title>Large-scale genome sequencing of mycorrhizal fungi provides insights into the early evolution of symbiotic traits.</title>
        <authorList>
            <person name="Miyauchi S."/>
            <person name="Kiss E."/>
            <person name="Kuo A."/>
            <person name="Drula E."/>
            <person name="Kohler A."/>
            <person name="Sanchez-Garcia M."/>
            <person name="Morin E."/>
            <person name="Andreopoulos B."/>
            <person name="Barry K.W."/>
            <person name="Bonito G."/>
            <person name="Buee M."/>
            <person name="Carver A."/>
            <person name="Chen C."/>
            <person name="Cichocki N."/>
            <person name="Clum A."/>
            <person name="Culley D."/>
            <person name="Crous P.W."/>
            <person name="Fauchery L."/>
            <person name="Girlanda M."/>
            <person name="Hayes R.D."/>
            <person name="Keri Z."/>
            <person name="LaButti K."/>
            <person name="Lipzen A."/>
            <person name="Lombard V."/>
            <person name="Magnuson J."/>
            <person name="Maillard F."/>
            <person name="Murat C."/>
            <person name="Nolan M."/>
            <person name="Ohm R.A."/>
            <person name="Pangilinan J."/>
            <person name="Pereira M.F."/>
            <person name="Perotto S."/>
            <person name="Peter M."/>
            <person name="Pfister S."/>
            <person name="Riley R."/>
            <person name="Sitrit Y."/>
            <person name="Stielow J.B."/>
            <person name="Szollosi G."/>
            <person name="Zifcakova L."/>
            <person name="Stursova M."/>
            <person name="Spatafora J.W."/>
            <person name="Tedersoo L."/>
            <person name="Vaario L.M."/>
            <person name="Yamada A."/>
            <person name="Yan M."/>
            <person name="Wang P."/>
            <person name="Xu J."/>
            <person name="Bruns T."/>
            <person name="Baldrian P."/>
            <person name="Vilgalys R."/>
            <person name="Dunand C."/>
            <person name="Henrissat B."/>
            <person name="Grigoriev I.V."/>
            <person name="Hibbett D."/>
            <person name="Nagy L.G."/>
            <person name="Martin F.M."/>
        </authorList>
    </citation>
    <scope>NUCLEOTIDE SEQUENCE</scope>
    <source>
        <strain evidence="2">UH-Tt-Lm1</strain>
    </source>
</reference>
<evidence type="ECO:0000256" key="1">
    <source>
        <dbReference type="SAM" id="Phobius"/>
    </source>
</evidence>
<organism evidence="2 3">
    <name type="scientific">Thelephora terrestris</name>
    <dbReference type="NCBI Taxonomy" id="56493"/>
    <lineage>
        <taxon>Eukaryota</taxon>
        <taxon>Fungi</taxon>
        <taxon>Dikarya</taxon>
        <taxon>Basidiomycota</taxon>
        <taxon>Agaricomycotina</taxon>
        <taxon>Agaricomycetes</taxon>
        <taxon>Thelephorales</taxon>
        <taxon>Thelephoraceae</taxon>
        <taxon>Thelephora</taxon>
    </lineage>
</organism>
<dbReference type="EMBL" id="WIUZ02000002">
    <property type="protein sequence ID" value="KAF9791051.1"/>
    <property type="molecule type" value="Genomic_DNA"/>
</dbReference>
<dbReference type="Proteomes" id="UP000736335">
    <property type="component" value="Unassembled WGS sequence"/>
</dbReference>
<sequence>MGGSTGATRTYTAVIVMIVESYALYTVTFLVFLSLWAAKNSAINAFFPFLVQVQAIAPFLITLRVANQNVVKGRTTVSGNDHSIHFRSHGKSAGSNGTLPDGYSMSTRDKRARTSFELGVAIETIVNRGECGKG</sequence>
<keyword evidence="3" id="KW-1185">Reference proteome</keyword>
<keyword evidence="1" id="KW-0812">Transmembrane</keyword>
<keyword evidence="1" id="KW-0472">Membrane</keyword>
<gene>
    <name evidence="2" type="ORF">BJ322DRAFT_1208308</name>
</gene>
<name>A0A9P6HPQ7_9AGAM</name>
<dbReference type="AlphaFoldDB" id="A0A9P6HPQ7"/>
<dbReference type="OrthoDB" id="3038148at2759"/>
<proteinExistence type="predicted"/>
<reference evidence="2" key="2">
    <citation type="submission" date="2020-11" db="EMBL/GenBank/DDBJ databases">
        <authorList>
            <consortium name="DOE Joint Genome Institute"/>
            <person name="Kuo A."/>
            <person name="Miyauchi S."/>
            <person name="Kiss E."/>
            <person name="Drula E."/>
            <person name="Kohler A."/>
            <person name="Sanchez-Garcia M."/>
            <person name="Andreopoulos B."/>
            <person name="Barry K.W."/>
            <person name="Bonito G."/>
            <person name="Buee M."/>
            <person name="Carver A."/>
            <person name="Chen C."/>
            <person name="Cichocki N."/>
            <person name="Clum A."/>
            <person name="Culley D."/>
            <person name="Crous P.W."/>
            <person name="Fauchery L."/>
            <person name="Girlanda M."/>
            <person name="Hayes R."/>
            <person name="Keri Z."/>
            <person name="Labutti K."/>
            <person name="Lipzen A."/>
            <person name="Lombard V."/>
            <person name="Magnuson J."/>
            <person name="Maillard F."/>
            <person name="Morin E."/>
            <person name="Murat C."/>
            <person name="Nolan M."/>
            <person name="Ohm R."/>
            <person name="Pangilinan J."/>
            <person name="Pereira M."/>
            <person name="Perotto S."/>
            <person name="Peter M."/>
            <person name="Riley R."/>
            <person name="Sitrit Y."/>
            <person name="Stielow B."/>
            <person name="Szollosi G."/>
            <person name="Zifcakova L."/>
            <person name="Stursova M."/>
            <person name="Spatafora J.W."/>
            <person name="Tedersoo L."/>
            <person name="Vaario L.-M."/>
            <person name="Yamada A."/>
            <person name="Yan M."/>
            <person name="Wang P."/>
            <person name="Xu J."/>
            <person name="Bruns T."/>
            <person name="Baldrian P."/>
            <person name="Vilgalys R."/>
            <person name="Henrissat B."/>
            <person name="Grigoriev I.V."/>
            <person name="Hibbett D."/>
            <person name="Nagy L.G."/>
            <person name="Martin F.M."/>
        </authorList>
    </citation>
    <scope>NUCLEOTIDE SEQUENCE</scope>
    <source>
        <strain evidence="2">UH-Tt-Lm1</strain>
    </source>
</reference>
<evidence type="ECO:0000313" key="2">
    <source>
        <dbReference type="EMBL" id="KAF9791051.1"/>
    </source>
</evidence>
<comment type="caution">
    <text evidence="2">The sequence shown here is derived from an EMBL/GenBank/DDBJ whole genome shotgun (WGS) entry which is preliminary data.</text>
</comment>
<feature type="transmembrane region" description="Helical" evidence="1">
    <location>
        <begin position="43"/>
        <end position="66"/>
    </location>
</feature>